<gene>
    <name evidence="2" type="ORF">P0O15_12165</name>
</gene>
<keyword evidence="3" id="KW-1185">Reference proteome</keyword>
<protein>
    <submittedName>
        <fullName evidence="2">Uncharacterized protein</fullName>
    </submittedName>
</protein>
<name>A0ABT5XBJ6_9EURY</name>
<dbReference type="EMBL" id="JARFPK010000087">
    <property type="protein sequence ID" value="MDF0591912.1"/>
    <property type="molecule type" value="Genomic_DNA"/>
</dbReference>
<sequence>MPVFHRHCPPVLTLPYIASPASIPPPAAGRGVDQNLPVTPEVGLRGWSRADQGDGVDLVPARGPPRIQDDPDPV</sequence>
<organism evidence="2 3">
    <name type="scientific">Candidatus Methanocrinis natronophilus</name>
    <dbReference type="NCBI Taxonomy" id="3033396"/>
    <lineage>
        <taxon>Archaea</taxon>
        <taxon>Methanobacteriati</taxon>
        <taxon>Methanobacteriota</taxon>
        <taxon>Stenosarchaea group</taxon>
        <taxon>Methanomicrobia</taxon>
        <taxon>Methanotrichales</taxon>
        <taxon>Methanotrichaceae</taxon>
        <taxon>Methanocrinis</taxon>
    </lineage>
</organism>
<evidence type="ECO:0000313" key="3">
    <source>
        <dbReference type="Proteomes" id="UP001220010"/>
    </source>
</evidence>
<evidence type="ECO:0000256" key="1">
    <source>
        <dbReference type="SAM" id="MobiDB-lite"/>
    </source>
</evidence>
<dbReference type="Proteomes" id="UP001220010">
    <property type="component" value="Unassembled WGS sequence"/>
</dbReference>
<feature type="region of interest" description="Disordered" evidence="1">
    <location>
        <begin position="26"/>
        <end position="74"/>
    </location>
</feature>
<comment type="caution">
    <text evidence="2">The sequence shown here is derived from an EMBL/GenBank/DDBJ whole genome shotgun (WGS) entry which is preliminary data.</text>
</comment>
<reference evidence="2 3" key="1">
    <citation type="submission" date="2023-03" db="EMBL/GenBank/DDBJ databases">
        <title>WGS of Methanotrichaceae archaeon Mx.</title>
        <authorList>
            <person name="Sorokin D.Y."/>
            <person name="Merkel A.Y."/>
        </authorList>
    </citation>
    <scope>NUCLEOTIDE SEQUENCE [LARGE SCALE GENOMIC DNA]</scope>
    <source>
        <strain evidence="2 3">Mx</strain>
    </source>
</reference>
<accession>A0ABT5XBJ6</accession>
<proteinExistence type="predicted"/>
<evidence type="ECO:0000313" key="2">
    <source>
        <dbReference type="EMBL" id="MDF0591912.1"/>
    </source>
</evidence>